<evidence type="ECO:0000313" key="9">
    <source>
        <dbReference type="Proteomes" id="UP000295117"/>
    </source>
</evidence>
<keyword evidence="6 7" id="KW-0472">Membrane</keyword>
<gene>
    <name evidence="8" type="ORF">DE4585_00562</name>
</gene>
<dbReference type="Pfam" id="PF03994">
    <property type="entry name" value="DUF350"/>
    <property type="match status" value="1"/>
</dbReference>
<comment type="similarity">
    <text evidence="2">Belongs to the UPF0719 family.</text>
</comment>
<comment type="caution">
    <text evidence="8">The sequence shown here is derived from an EMBL/GenBank/DDBJ whole genome shotgun (WGS) entry which is preliminary data.</text>
</comment>
<dbReference type="GO" id="GO:0005886">
    <property type="term" value="C:plasma membrane"/>
    <property type="evidence" value="ECO:0007669"/>
    <property type="project" value="UniProtKB-SubCell"/>
</dbReference>
<name>A0A4R8S9A0_9MYCO</name>
<evidence type="ECO:0008006" key="10">
    <source>
        <dbReference type="Google" id="ProtNLM"/>
    </source>
</evidence>
<sequence length="150" mass="15557">MGIATVNAAGYWSIVAHGAAAIWLYAAVGFVLMVLGFFVLDWTTPGPLRQMVRVGLPNAAVITAAGLLSQAFVIVLAIYTASGNIVEGLLRTLVFGLIGIAAQTICIRLIEWVVGLDVGDLLAHKRFAPATLVVAAAYVAVGLIIAAAIL</sequence>
<proteinExistence type="inferred from homology"/>
<keyword evidence="4 7" id="KW-0812">Transmembrane</keyword>
<dbReference type="Proteomes" id="UP000295117">
    <property type="component" value="Unassembled WGS sequence"/>
</dbReference>
<feature type="transmembrane region" description="Helical" evidence="7">
    <location>
        <begin position="12"/>
        <end position="39"/>
    </location>
</feature>
<feature type="transmembrane region" description="Helical" evidence="7">
    <location>
        <begin position="59"/>
        <end position="81"/>
    </location>
</feature>
<accession>A0A4R8S9A0</accession>
<protein>
    <recommendedName>
        <fullName evidence="10">DUF350 domain-containing protein</fullName>
    </recommendedName>
</protein>
<feature type="transmembrane region" description="Helical" evidence="7">
    <location>
        <begin position="93"/>
        <end position="115"/>
    </location>
</feature>
<evidence type="ECO:0000256" key="5">
    <source>
        <dbReference type="ARBA" id="ARBA00022989"/>
    </source>
</evidence>
<keyword evidence="5 7" id="KW-1133">Transmembrane helix</keyword>
<keyword evidence="3" id="KW-1003">Cell membrane</keyword>
<reference evidence="8 9" key="1">
    <citation type="journal article" date="2019" name="Sci. Rep.">
        <title>Extended insight into the Mycobacterium chelonae-abscessus complex through whole genome sequencing of Mycobacterium salmoniphilum outbreak and Mycobacterium salmoniphilum-like strains.</title>
        <authorList>
            <person name="Behra P.R.K."/>
            <person name="Das S."/>
            <person name="Pettersson B.M.F."/>
            <person name="Shirreff L."/>
            <person name="DuCote T."/>
            <person name="Jacobsson K.G."/>
            <person name="Ennis D.G."/>
            <person name="Kirsebom L.A."/>
        </authorList>
    </citation>
    <scope>NUCLEOTIDE SEQUENCE [LARGE SCALE GENOMIC DNA]</scope>
    <source>
        <strain evidence="8 9">DE 4585</strain>
    </source>
</reference>
<evidence type="ECO:0000256" key="3">
    <source>
        <dbReference type="ARBA" id="ARBA00022475"/>
    </source>
</evidence>
<evidence type="ECO:0000256" key="1">
    <source>
        <dbReference type="ARBA" id="ARBA00004651"/>
    </source>
</evidence>
<evidence type="ECO:0000313" key="8">
    <source>
        <dbReference type="EMBL" id="TDZ86546.1"/>
    </source>
</evidence>
<evidence type="ECO:0000256" key="2">
    <source>
        <dbReference type="ARBA" id="ARBA00005779"/>
    </source>
</evidence>
<dbReference type="EMBL" id="PECH01000002">
    <property type="protein sequence ID" value="TDZ86546.1"/>
    <property type="molecule type" value="Genomic_DNA"/>
</dbReference>
<dbReference type="AlphaFoldDB" id="A0A4R8S9A0"/>
<evidence type="ECO:0000256" key="7">
    <source>
        <dbReference type="SAM" id="Phobius"/>
    </source>
</evidence>
<evidence type="ECO:0000256" key="6">
    <source>
        <dbReference type="ARBA" id="ARBA00023136"/>
    </source>
</evidence>
<dbReference type="InterPro" id="IPR007140">
    <property type="entry name" value="DUF350"/>
</dbReference>
<feature type="transmembrane region" description="Helical" evidence="7">
    <location>
        <begin position="127"/>
        <end position="149"/>
    </location>
</feature>
<evidence type="ECO:0000256" key="4">
    <source>
        <dbReference type="ARBA" id="ARBA00022692"/>
    </source>
</evidence>
<organism evidence="8 9">
    <name type="scientific">Mycobacteroides salmoniphilum</name>
    <dbReference type="NCBI Taxonomy" id="404941"/>
    <lineage>
        <taxon>Bacteria</taxon>
        <taxon>Bacillati</taxon>
        <taxon>Actinomycetota</taxon>
        <taxon>Actinomycetes</taxon>
        <taxon>Mycobacteriales</taxon>
        <taxon>Mycobacteriaceae</taxon>
        <taxon>Mycobacteroides</taxon>
    </lineage>
</organism>
<comment type="subcellular location">
    <subcellularLocation>
        <location evidence="1">Cell membrane</location>
        <topology evidence="1">Multi-pass membrane protein</topology>
    </subcellularLocation>
</comment>